<dbReference type="Proteomes" id="UP000663929">
    <property type="component" value="Chromosome"/>
</dbReference>
<dbReference type="SMART" id="SM00671">
    <property type="entry name" value="SEL1"/>
    <property type="match status" value="5"/>
</dbReference>
<accession>A0A8A4TF59</accession>
<dbReference type="RefSeq" id="WP_237378238.1">
    <property type="nucleotide sequence ID" value="NZ_CP071793.1"/>
</dbReference>
<dbReference type="SUPFAM" id="SSF81901">
    <property type="entry name" value="HCP-like"/>
    <property type="match status" value="1"/>
</dbReference>
<feature type="compositionally biased region" description="Basic and acidic residues" evidence="1">
    <location>
        <begin position="830"/>
        <end position="847"/>
    </location>
</feature>
<evidence type="ECO:0000313" key="2">
    <source>
        <dbReference type="EMBL" id="QTD48586.1"/>
    </source>
</evidence>
<dbReference type="EMBL" id="CP071793">
    <property type="protein sequence ID" value="QTD48586.1"/>
    <property type="molecule type" value="Genomic_DNA"/>
</dbReference>
<reference evidence="2" key="1">
    <citation type="submission" date="2021-03" db="EMBL/GenBank/DDBJ databases">
        <title>Acanthopleuribacteraceae sp. M133.</title>
        <authorList>
            <person name="Wang G."/>
        </authorList>
    </citation>
    <scope>NUCLEOTIDE SEQUENCE</scope>
    <source>
        <strain evidence="2">M133</strain>
    </source>
</reference>
<dbReference type="InterPro" id="IPR050767">
    <property type="entry name" value="Sel1_AlgK"/>
</dbReference>
<evidence type="ECO:0000256" key="1">
    <source>
        <dbReference type="SAM" id="MobiDB-lite"/>
    </source>
</evidence>
<name>A0A8A4TF59_SULCO</name>
<dbReference type="Pfam" id="PF08238">
    <property type="entry name" value="Sel1"/>
    <property type="match status" value="6"/>
</dbReference>
<evidence type="ECO:0000313" key="3">
    <source>
        <dbReference type="Proteomes" id="UP000663929"/>
    </source>
</evidence>
<dbReference type="InterPro" id="IPR006597">
    <property type="entry name" value="Sel1-like"/>
</dbReference>
<sequence>MPEAGILGLIVKLLVKAFSFIRLNPTTKAARYLALVIGHRDTKEKFLHVTTEAVEEVAATFQDEDWVVDTLTSDLVYRFWFQFSQGQPYDAAFQREIVAFCQRPLGPDAAQESLAQRSEFAITLMKAFESNLLNKFPEGACWMQGNDCLALMERVGTSILERLQFSPPYKIPAPVSEGDLNWLLYRNPLTELIGRDAEMEDLVSFRDDPQPFLWWSFYGSGGTGKSRLGLEWLRECEKAGWLPVFLDSHSAWSGHLQWIPTHPTAIVVDYASSFEDLERWIDHLIGHAKDGAEVRVLFLDRGVHRPWWIELLTKTGHKTDAIRKGQAGHQFRKPQRLQNVQEPERLFDAAVENLEGPPCDQAEDRAALQNFLTNSKEPLFILGAAGIWAKGVDRNQAFSLNDEEILDRCLKREVERWCDLIPNPHDIAWIKKAVAFVTLCRGCTLAHLKRWSLIHSGSETDANRLEQLGRILLSVKHKDGEVFIYPLEPDRMGERYLVVGEPDRMNGSPLVEPEFDVRDWLGLATEVRIKGLGETLFQVSEATAKNWLAIIWCDCLPPSGEDEQDWWLEAKGLLRLYYRYPDVPGGEPFIIQYQQKARKIGALALQLGIVNHFPGEGWSADLDTARFWYLEAANADFPDAKLLLGTMLLEGTGGEEDLVQARHLFQQAAEAKIPEAMTNLGGMLREGIGGGQDLKKARYWFRQAALASIPEAMFHLADMLLKGEGGGRDLVTARHWSRQAAQANIPEAMFLLGRMLSEGMAGKQDLGGARYWLLRAASLGDVNAFILLGRLAVHTRDFDEAISLLQQAVRHGACAKDFENDSEWESLRERPEFKALSEGAPQERESSELSSEQTPIISPEDIVFRIGEVLVRETMDVNLERYLRNG</sequence>
<gene>
    <name evidence="2" type="ORF">J3U87_23645</name>
</gene>
<proteinExistence type="predicted"/>
<keyword evidence="3" id="KW-1185">Reference proteome</keyword>
<dbReference type="Gene3D" id="1.25.40.10">
    <property type="entry name" value="Tetratricopeptide repeat domain"/>
    <property type="match status" value="1"/>
</dbReference>
<dbReference type="InterPro" id="IPR011990">
    <property type="entry name" value="TPR-like_helical_dom_sf"/>
</dbReference>
<protein>
    <submittedName>
        <fullName evidence="2">Sel1 repeat family protein</fullName>
    </submittedName>
</protein>
<feature type="region of interest" description="Disordered" evidence="1">
    <location>
        <begin position="830"/>
        <end position="854"/>
    </location>
</feature>
<dbReference type="PANTHER" id="PTHR11102">
    <property type="entry name" value="SEL-1-LIKE PROTEIN"/>
    <property type="match status" value="1"/>
</dbReference>
<dbReference type="KEGG" id="scor:J3U87_23645"/>
<dbReference type="PANTHER" id="PTHR11102:SF160">
    <property type="entry name" value="ERAD-ASSOCIATED E3 UBIQUITIN-PROTEIN LIGASE COMPONENT HRD3"/>
    <property type="match status" value="1"/>
</dbReference>
<dbReference type="AlphaFoldDB" id="A0A8A4TF59"/>
<organism evidence="2 3">
    <name type="scientific">Sulfidibacter corallicola</name>
    <dbReference type="NCBI Taxonomy" id="2818388"/>
    <lineage>
        <taxon>Bacteria</taxon>
        <taxon>Pseudomonadati</taxon>
        <taxon>Acidobacteriota</taxon>
        <taxon>Holophagae</taxon>
        <taxon>Acanthopleuribacterales</taxon>
        <taxon>Acanthopleuribacteraceae</taxon>
        <taxon>Sulfidibacter</taxon>
    </lineage>
</organism>